<feature type="compositionally biased region" description="Basic and acidic residues" evidence="1">
    <location>
        <begin position="72"/>
        <end position="91"/>
    </location>
</feature>
<reference evidence="2 3" key="1">
    <citation type="submission" date="2020-01" db="EMBL/GenBank/DDBJ databases">
        <authorList>
            <person name="Gupta K D."/>
        </authorList>
    </citation>
    <scope>NUCLEOTIDE SEQUENCE [LARGE SCALE GENOMIC DNA]</scope>
</reference>
<feature type="region of interest" description="Disordered" evidence="1">
    <location>
        <begin position="1"/>
        <end position="25"/>
    </location>
</feature>
<evidence type="ECO:0000313" key="2">
    <source>
        <dbReference type="EMBL" id="CAA7261794.1"/>
    </source>
</evidence>
<evidence type="ECO:0000313" key="3">
    <source>
        <dbReference type="Proteomes" id="UP000467700"/>
    </source>
</evidence>
<feature type="region of interest" description="Disordered" evidence="1">
    <location>
        <begin position="60"/>
        <end position="114"/>
    </location>
</feature>
<comment type="caution">
    <text evidence="2">The sequence shown here is derived from an EMBL/GenBank/DDBJ whole genome shotgun (WGS) entry which is preliminary data.</text>
</comment>
<dbReference type="EMBL" id="CACVBS010000034">
    <property type="protein sequence ID" value="CAA7261794.1"/>
    <property type="molecule type" value="Genomic_DNA"/>
</dbReference>
<keyword evidence="3" id="KW-1185">Reference proteome</keyword>
<evidence type="ECO:0000256" key="1">
    <source>
        <dbReference type="SAM" id="MobiDB-lite"/>
    </source>
</evidence>
<organism evidence="2 3">
    <name type="scientific">Cyclocybe aegerita</name>
    <name type="common">Black poplar mushroom</name>
    <name type="synonym">Agrocybe aegerita</name>
    <dbReference type="NCBI Taxonomy" id="1973307"/>
    <lineage>
        <taxon>Eukaryota</taxon>
        <taxon>Fungi</taxon>
        <taxon>Dikarya</taxon>
        <taxon>Basidiomycota</taxon>
        <taxon>Agaricomycotina</taxon>
        <taxon>Agaricomycetes</taxon>
        <taxon>Agaricomycetidae</taxon>
        <taxon>Agaricales</taxon>
        <taxon>Agaricineae</taxon>
        <taxon>Bolbitiaceae</taxon>
        <taxon>Cyclocybe</taxon>
    </lineage>
</organism>
<proteinExistence type="predicted"/>
<dbReference type="Proteomes" id="UP000467700">
    <property type="component" value="Unassembled WGS sequence"/>
</dbReference>
<gene>
    <name evidence="2" type="ORF">AAE3_LOCUS3857</name>
</gene>
<feature type="compositionally biased region" description="Low complexity" evidence="1">
    <location>
        <begin position="100"/>
        <end position="114"/>
    </location>
</feature>
<dbReference type="AlphaFoldDB" id="A0A8S0W4A4"/>
<sequence length="114" mass="12124">MAPQDHKKGERTLTLSQRLFSLPPMPLPFNRDVGGGMKPPPLCLSPFPLSLALPPPPAGATLPPICGTNDSGEGRTKDGGKGRPEGEERMMTHGQQMAMTNNGWWTTTTNDSGG</sequence>
<name>A0A8S0W4A4_CYCAE</name>
<accession>A0A8S0W4A4</accession>
<protein>
    <submittedName>
        <fullName evidence="2">Uncharacterized protein</fullName>
    </submittedName>
</protein>
<feature type="compositionally biased region" description="Basic and acidic residues" evidence="1">
    <location>
        <begin position="1"/>
        <end position="11"/>
    </location>
</feature>